<feature type="compositionally biased region" description="Polar residues" evidence="1">
    <location>
        <begin position="1600"/>
        <end position="1610"/>
    </location>
</feature>
<name>A0A8S1ABV3_ARCPL</name>
<dbReference type="EMBL" id="CADEBD010000312">
    <property type="protein sequence ID" value="CAB3242439.1"/>
    <property type="molecule type" value="Genomic_DNA"/>
</dbReference>
<comment type="caution">
    <text evidence="2">The sequence shown here is derived from an EMBL/GenBank/DDBJ whole genome shotgun (WGS) entry which is preliminary data.</text>
</comment>
<feature type="compositionally biased region" description="Polar residues" evidence="1">
    <location>
        <begin position="1161"/>
        <end position="1183"/>
    </location>
</feature>
<sequence length="2409" mass="269930">MLPLFKINAWNKNIRLHCIQINMPEEPITCTDVQSALENLEKYDPNYPVIRVRHYKTIQSALERDENLNREDLKRLLAVCVHDIPNMKYTATVINIIPAILSKVKEGSYDPPPDLVPSAAALINLLKTIALLGKVESLMALCLDTLSTYPEDTLMILTEQHYEDVIETLNVCCHTRIPTHIKLQVCNLLHKLLKILPREKKKEFVECGVSVWFSKIIPTVMAHMTVSGSETNIEILELLADDLVHVDYAYNSPWYNILECICNTKQYPATMKNLLHAGSDAWYRLWIVFIRLLKHQITQSLSSVGTPINSMLPVVEAAFKLDIGNRCKAFECWNVLIDSFSTETNESNINKRIKLLIIPLKSNNAKHEETSLAKFKCWWHLIRKFQHKMDKFLDMVLVSFLHFCFGRHNAVDKSVLVPGQLCANMKKHCNEALVDMVGHVNCDGCIELPKLKGKIINTKHLVDNWNHWIYSLTSVIMRTAKNDCGLTKQQMTCLWKSFLMTIGELPENNIRKDLFAEILSIVAHLVQECKSNNQFLEVTFNILILSLFDEDKKIKELLKSNNSPNDPIIRIIKIILDSSLHGFYNSLDPKELVTKFKLFTNLMLDEAVCTPKSIVDGLISDLPPNEYALMLWTALAESIHESKYDSCLLNTCDMMLWPLKSINVFTKVQIPAMTWYTTFDLIYPKLNKTEFDKEISEILFSDVDVSKLPISTVYFKLCILLAILKHKFTENNCFSCEEEINLLLNLTKSINSYEFFESLMPMLVDRIVATLSIVTSNVNETVTALILVCVKNVLHVLTQACKQQSESKPVVAHIMLLVASLLKPLETLFTVESYSKLIPAMTYHLLRCSSLLSEHSSTRIITLSVMKTILTRTKSTDINYAKINNVISDIEKIKVQVMAINDLTSETNTFPTPQTKEVPKRTKKNETNIVDTVVENGEEYVVVKSNWKFNPRKLTENQKEKLQRKREDIPALYQDLSQSHDEFKFMSWKSDPQDTNSSSKSESKSCKADDNEKALEILKNLPSTNVVPKILETILSENEKQSSNANELSLDNLRKVDISTPTNKCSKSPRMALKDRVFRNVRNLIEGSGVQKENKEATEEKSKTEVVNKTPTSVKSLISNCINSAPPLLAADRPARVKRKPKKFEDLELLISKKSRMSLPDVQSSQTHQSDNSVNSVKSNQNENVIHTSDNNEINSSNNMPECNDKVADIEIGFNEQNTTEIGFKDSEKVKENINASKSREIDANVSAAVTDEDVMDISLQNTLDDVGEMSISKLSKDGNQIIAKDDSVGEISIPKLSKDGHQMIATDDKEISTYNITVAETRVATPTTLKADKDLSTHFNSNLLTYVDVANATDVKEVSNSATSKVLTPKVIKTGKTVINSDITNEIKEVSSTISKDAVITQGIGTPKISKDDKKVSDNDIKDKSPKEIKNAEKELRAPQQPKDFKQISTPKSTKEIKEKPITDVFKEVKVLLTPQQSKEIKEMSTPKQSPKNDEQKSAAKKSTVKKSRIEKELAIDTVEGHPFLKIQSDKRLTRKALESANSGRRKSLVDKLNKSKSGGSVSSLKSEKKTKGKETENTSSSSCSTVVVDESQERDSEQSGQTSSTDELPSSDDFIESSQDSTITTISVKSTRKTPKKIPVVCVEKLSNSLDKGVVANNSQSILDRVIGDVNKSLGNHESKDDTVLPVNKTALEDKSREDLTENMDTESLEQRDVSDDVILINNRRPVLTVAIEDTIISTESQEVAEADTQPTDPKEIMDIDDNLPCKKSLVNVANNHIPETYSEGNYSQGTDKDQFIVEEAVDTQHNTADNTTITLSDSAFIDKEQASGASSPFKDEIQRQQDFLNSTIEISPIKTMSPDRNKKSPSPETSSDYVVIKLTSPVHCNGEPFEKGSSPEVFTEDKASLDKRDQSPPREEISVTNTSPSSSLSLKKNRPQVRSGGRAAQMLGLCVPEKVQAIVNPERNESEEVKKSSTNTPARRNLRILYNSVGENTESSSSNGTSDNDDSEHFLKFKRSLPGVDCSPSGPILKRKLVEITDDATVSPASKRKRVSFHDPPVSTTISVQKYIEPGAIRSPQNSAHKRLERQLRQHIPQRSPKRLDNVFKLDTVLTKTVQSFIENEVITIPDDSQAFSLDETPVAEVVRTSELNNTDPICPALMDCKDPIENVASELSSPTMKSLLIKELEGTIETIGDLAKLTELEVNRLCIKAPKVTVAKKVLTDYASKLNKILTIEEAEFAQSMNELHMKSSNIEVQTDKFESSDTEMQTDEIPMRAFSAQTEAVSITHTSVQTCESGSKTTADIVKSCLSEKSDFVAQLGENLEESAIKELSQKLLLSTVTDLLMKKITPSDTRVVLDRLLEYESSLSNDNSKRLSFIRDYLCDKFDTKDLLLLCSQILKIVYDKPA</sequence>
<dbReference type="PANTHER" id="PTHR22928:SF3">
    <property type="entry name" value="TELOMERE-ASSOCIATED PROTEIN RIF1"/>
    <property type="match status" value="1"/>
</dbReference>
<feature type="compositionally biased region" description="Basic and acidic residues" evidence="1">
    <location>
        <begin position="1965"/>
        <end position="1974"/>
    </location>
</feature>
<feature type="compositionally biased region" description="Basic and acidic residues" evidence="1">
    <location>
        <begin position="1902"/>
        <end position="1920"/>
    </location>
</feature>
<dbReference type="GO" id="GO:0000723">
    <property type="term" value="P:telomere maintenance"/>
    <property type="evidence" value="ECO:0007669"/>
    <property type="project" value="TreeGrafter"/>
</dbReference>
<feature type="compositionally biased region" description="Basic and acidic residues" evidence="1">
    <location>
        <begin position="1410"/>
        <end position="1438"/>
    </location>
</feature>
<feature type="region of interest" description="Disordered" evidence="1">
    <location>
        <begin position="1089"/>
        <end position="1108"/>
    </location>
</feature>
<accession>A0A8S1ABV3</accession>
<evidence type="ECO:0008006" key="4">
    <source>
        <dbReference type="Google" id="ProtNLM"/>
    </source>
</evidence>
<dbReference type="OrthoDB" id="7479314at2759"/>
<gene>
    <name evidence="2" type="ORF">APLA_LOCUS9971</name>
</gene>
<feature type="compositionally biased region" description="Basic and acidic residues" evidence="1">
    <location>
        <begin position="1529"/>
        <end position="1539"/>
    </location>
</feature>
<evidence type="ECO:0000313" key="2">
    <source>
        <dbReference type="EMBL" id="CAB3242439.1"/>
    </source>
</evidence>
<feature type="region of interest" description="Disordered" evidence="1">
    <location>
        <begin position="1407"/>
        <end position="1460"/>
    </location>
</feature>
<feature type="compositionally biased region" description="Low complexity" evidence="1">
    <location>
        <begin position="1579"/>
        <end position="1591"/>
    </location>
</feature>
<organism evidence="2 3">
    <name type="scientific">Arctia plantaginis</name>
    <name type="common">Wood tiger moth</name>
    <name type="synonym">Phalaena plantaginis</name>
    <dbReference type="NCBI Taxonomy" id="874455"/>
    <lineage>
        <taxon>Eukaryota</taxon>
        <taxon>Metazoa</taxon>
        <taxon>Ecdysozoa</taxon>
        <taxon>Arthropoda</taxon>
        <taxon>Hexapoda</taxon>
        <taxon>Insecta</taxon>
        <taxon>Pterygota</taxon>
        <taxon>Neoptera</taxon>
        <taxon>Endopterygota</taxon>
        <taxon>Lepidoptera</taxon>
        <taxon>Glossata</taxon>
        <taxon>Ditrysia</taxon>
        <taxon>Noctuoidea</taxon>
        <taxon>Erebidae</taxon>
        <taxon>Arctiinae</taxon>
        <taxon>Arctia</taxon>
    </lineage>
</organism>
<protein>
    <recommendedName>
        <fullName evidence="4">Telomere-associated protein RIF1</fullName>
    </recommendedName>
</protein>
<feature type="compositionally biased region" description="Basic and acidic residues" evidence="1">
    <location>
        <begin position="1092"/>
        <end position="1106"/>
    </location>
</feature>
<feature type="compositionally biased region" description="Low complexity" evidence="1">
    <location>
        <begin position="1557"/>
        <end position="1566"/>
    </location>
</feature>
<proteinExistence type="predicted"/>
<feature type="region of interest" description="Disordered" evidence="1">
    <location>
        <begin position="988"/>
        <end position="1008"/>
    </location>
</feature>
<evidence type="ECO:0000313" key="3">
    <source>
        <dbReference type="Proteomes" id="UP000494256"/>
    </source>
</evidence>
<feature type="region of interest" description="Disordered" evidence="1">
    <location>
        <begin position="1964"/>
        <end position="1985"/>
    </location>
</feature>
<dbReference type="PANTHER" id="PTHR22928">
    <property type="entry name" value="TELOMERE-ASSOCIATED PROTEIN RIF1"/>
    <property type="match status" value="1"/>
</dbReference>
<reference evidence="2 3" key="1">
    <citation type="submission" date="2020-04" db="EMBL/GenBank/DDBJ databases">
        <authorList>
            <person name="Wallbank WR R."/>
            <person name="Pardo Diaz C."/>
            <person name="Kozak K."/>
            <person name="Martin S."/>
            <person name="Jiggins C."/>
            <person name="Moest M."/>
            <person name="Warren A I."/>
            <person name="Byers J.R.P. K."/>
            <person name="Montejo-Kovacevich G."/>
            <person name="Yen C E."/>
        </authorList>
    </citation>
    <scope>NUCLEOTIDE SEQUENCE [LARGE SCALE GENOMIC DNA]</scope>
</reference>
<feature type="region of interest" description="Disordered" evidence="1">
    <location>
        <begin position="1158"/>
        <end position="1183"/>
    </location>
</feature>
<feature type="compositionally biased region" description="Basic and acidic residues" evidence="1">
    <location>
        <begin position="1567"/>
        <end position="1578"/>
    </location>
</feature>
<dbReference type="Proteomes" id="UP000494256">
    <property type="component" value="Unassembled WGS sequence"/>
</dbReference>
<feature type="compositionally biased region" description="Basic and acidic residues" evidence="1">
    <location>
        <begin position="1480"/>
        <end position="1499"/>
    </location>
</feature>
<feature type="compositionally biased region" description="Low complexity" evidence="1">
    <location>
        <begin position="1921"/>
        <end position="1933"/>
    </location>
</feature>
<dbReference type="GO" id="GO:0005634">
    <property type="term" value="C:nucleus"/>
    <property type="evidence" value="ECO:0007669"/>
    <property type="project" value="TreeGrafter"/>
</dbReference>
<evidence type="ECO:0000256" key="1">
    <source>
        <dbReference type="SAM" id="MobiDB-lite"/>
    </source>
</evidence>
<feature type="region of interest" description="Disordered" evidence="1">
    <location>
        <begin position="1848"/>
        <end position="1948"/>
    </location>
</feature>
<feature type="region of interest" description="Disordered" evidence="1">
    <location>
        <begin position="1477"/>
        <end position="1623"/>
    </location>
</feature>
<dbReference type="GO" id="GO:0140445">
    <property type="term" value="C:chromosome, telomeric repeat region"/>
    <property type="evidence" value="ECO:0007669"/>
    <property type="project" value="TreeGrafter"/>
</dbReference>